<accession>A0A8S2XDA1</accession>
<evidence type="ECO:0000313" key="2">
    <source>
        <dbReference type="EMBL" id="CAF4491126.1"/>
    </source>
</evidence>
<evidence type="ECO:0000313" key="3">
    <source>
        <dbReference type="Proteomes" id="UP000676336"/>
    </source>
</evidence>
<dbReference type="PANTHER" id="PTHR33845:SF1">
    <property type="entry name" value="C2H2-TYPE DOMAIN-CONTAINING PROTEIN"/>
    <property type="match status" value="1"/>
</dbReference>
<comment type="caution">
    <text evidence="2">The sequence shown here is derived from an EMBL/GenBank/DDBJ whole genome shotgun (WGS) entry which is preliminary data.</text>
</comment>
<feature type="domain" description="C2H2-type" evidence="1">
    <location>
        <begin position="20"/>
        <end position="44"/>
    </location>
</feature>
<organism evidence="2 3">
    <name type="scientific">Rotaria magnacalcarata</name>
    <dbReference type="NCBI Taxonomy" id="392030"/>
    <lineage>
        <taxon>Eukaryota</taxon>
        <taxon>Metazoa</taxon>
        <taxon>Spiralia</taxon>
        <taxon>Gnathifera</taxon>
        <taxon>Rotifera</taxon>
        <taxon>Eurotatoria</taxon>
        <taxon>Bdelloidea</taxon>
        <taxon>Philodinida</taxon>
        <taxon>Philodinidae</taxon>
        <taxon>Rotaria</taxon>
    </lineage>
</organism>
<evidence type="ECO:0000259" key="1">
    <source>
        <dbReference type="PROSITE" id="PS00028"/>
    </source>
</evidence>
<dbReference type="PANTHER" id="PTHR33845">
    <property type="entry name" value="C2H2-TYPE DOMAIN-CONTAINING PROTEIN"/>
    <property type="match status" value="1"/>
</dbReference>
<feature type="non-terminal residue" evidence="2">
    <location>
        <position position="1"/>
    </location>
</feature>
<gene>
    <name evidence="2" type="ORF">SMN809_LOCUS34482</name>
</gene>
<dbReference type="InterPro" id="IPR013087">
    <property type="entry name" value="Znf_C2H2_type"/>
</dbReference>
<proteinExistence type="predicted"/>
<dbReference type="EMBL" id="CAJOBI010079311">
    <property type="protein sequence ID" value="CAF4491126.1"/>
    <property type="molecule type" value="Genomic_DNA"/>
</dbReference>
<name>A0A8S2XDA1_9BILA</name>
<sequence length="245" mass="28333">DTSESHAGPANQNGFCMWECTHERCILQFRRRSDRDNHLDIGKHKFESNKVTLVEKAKIMYKSRLENDSWGLPLKKVAKRFNFNQKSFMIDAYDKGEKTGFKMNPTTLSLDMSYIKENGKFRFTPDEWLNAKQIKSFFSTLTHNRRKNVNMMVYQNTPNSQHVQSKEVELNTNDFKAISDVHSNINSNMGDGDSMDGAIVDSNYETDIDDEETDDEDFHLTISVMDMEDMLTTAKVILLPEETES</sequence>
<dbReference type="PROSITE" id="PS00028">
    <property type="entry name" value="ZINC_FINGER_C2H2_1"/>
    <property type="match status" value="1"/>
</dbReference>
<protein>
    <recommendedName>
        <fullName evidence="1">C2H2-type domain-containing protein</fullName>
    </recommendedName>
</protein>
<dbReference type="Proteomes" id="UP000676336">
    <property type="component" value="Unassembled WGS sequence"/>
</dbReference>
<reference evidence="2" key="1">
    <citation type="submission" date="2021-02" db="EMBL/GenBank/DDBJ databases">
        <authorList>
            <person name="Nowell W R."/>
        </authorList>
    </citation>
    <scope>NUCLEOTIDE SEQUENCE</scope>
</reference>
<dbReference type="AlphaFoldDB" id="A0A8S2XDA1"/>